<feature type="chain" id="PRO_5001774220" description="Lipoprotein" evidence="2">
    <location>
        <begin position="25"/>
        <end position="947"/>
    </location>
</feature>
<evidence type="ECO:0000313" key="3">
    <source>
        <dbReference type="EMBL" id="KEZ18163.1"/>
    </source>
</evidence>
<dbReference type="InterPro" id="IPR030893">
    <property type="entry name" value="Mollicu_LP"/>
</dbReference>
<proteinExistence type="predicted"/>
<organism evidence="3 4">
    <name type="scientific">Mycoplasma capricolum subsp. capricolum 14232</name>
    <dbReference type="NCBI Taxonomy" id="1188238"/>
    <lineage>
        <taxon>Bacteria</taxon>
        <taxon>Bacillati</taxon>
        <taxon>Mycoplasmatota</taxon>
        <taxon>Mollicutes</taxon>
        <taxon>Mycoplasmataceae</taxon>
        <taxon>Mycoplasma</taxon>
    </lineage>
</organism>
<keyword evidence="2" id="KW-0732">Signal</keyword>
<dbReference type="PROSITE" id="PS51257">
    <property type="entry name" value="PROKAR_LIPOPROTEIN"/>
    <property type="match status" value="1"/>
</dbReference>
<sequence length="947" mass="107434">MRKILAIFSSLTLVSTGVFSTVLACKKTITPSINTNNNNNNKVTITNNSLNNIKTVSATLLKQIAIADYYGYNFEFLKSYFNNKNFFQQAKNYNINAEIKDNISLSTDFEDALENYFGKSLIIKKNENINLDGIKGTETDFLTSVLPKTLFGLTSEQISGAISLILENLSSAGIVGILDLGKNFDINSKFADIINNLKISKDVITTLLNAIFSNPKFLEELNKEIETFDALTLYKDFELSELNNLAILNILDGVNGILDKDYILVSAEVKSDNGLNVKLWETSKTFIKNIRKFDNKTNSIPLVNIISTNSNNNQPIIPDSIKRHIKVAASLIRGLELFQYLFSLFDETRKDEFKINDANIFKKEKTNTEFIKELYGLNNSNTSSSSTSSTSSKKISSLNNNGSSGSSNSKTTLNLKYLIDTLNYYLGSVNKKEKAYRLRQFAAILFSGKYIENKYKNENSTTSSGSGNNGTNTSQNYNSLFFEFNGNQNNTIKEIKLNGFQTFLVAILFESLSSIKLKNLKFDNPIFNIAKTYIEKIDLKNFFESELFLKKGLADVFISLLNLIIDSFVSNKPIIDDNFVKVMENISIILKKLKLDELLKSLFKDNNGTVNFIKTILEKFVKFDDISTKIDNFIKNEPTFSLVKSGIKSLIPILGQNFFEYIYDGKVEQTFDTIATLTNDSVTKLVLEKFNIKIPAALNFIFPYFKKVAISLRNIFPNNVHLNIQNLFSIKLSDFIKIETYPNFGSYYLDKSITEILNEVSNSDSSDSKLKDLDKAYGFSIISLNNFIKGIFEYKYKWNNGKEDKKNLLSIILENPNKFKEVIGLTDDGMKKDTNSLIDLLFNKLIPSDEEKKQDSLKWFAGLLNNIIINLNKKPNFTTSLEKHFSEQRFNKFEFGETKKENSGLIISQSVSVTIDDKKYAIIVRRDLNKSTFIVETIKKETIQNNI</sequence>
<name>A0A084EJM1_MYCCA</name>
<gene>
    <name evidence="3" type="ORF">MCAPa_6160</name>
</gene>
<dbReference type="AlphaFoldDB" id="A0A084EJM1"/>
<evidence type="ECO:0000256" key="2">
    <source>
        <dbReference type="SAM" id="SignalP"/>
    </source>
</evidence>
<dbReference type="Proteomes" id="UP000028533">
    <property type="component" value="Unassembled WGS sequence"/>
</dbReference>
<comment type="caution">
    <text evidence="3">The sequence shown here is derived from an EMBL/GenBank/DDBJ whole genome shotgun (WGS) entry which is preliminary data.</text>
</comment>
<dbReference type="NCBIfam" id="TIGR04547">
    <property type="entry name" value="Mollicu_LP"/>
    <property type="match status" value="1"/>
</dbReference>
<evidence type="ECO:0008006" key="5">
    <source>
        <dbReference type="Google" id="ProtNLM"/>
    </source>
</evidence>
<protein>
    <recommendedName>
        <fullName evidence="5">Lipoprotein</fullName>
    </recommendedName>
</protein>
<dbReference type="EMBL" id="JFDO01000026">
    <property type="protein sequence ID" value="KEZ18163.1"/>
    <property type="molecule type" value="Genomic_DNA"/>
</dbReference>
<feature type="signal peptide" evidence="2">
    <location>
        <begin position="1"/>
        <end position="24"/>
    </location>
</feature>
<evidence type="ECO:0000256" key="1">
    <source>
        <dbReference type="SAM" id="MobiDB-lite"/>
    </source>
</evidence>
<evidence type="ECO:0000313" key="4">
    <source>
        <dbReference type="Proteomes" id="UP000028533"/>
    </source>
</evidence>
<dbReference type="RefSeq" id="WP_036432192.1">
    <property type="nucleotide sequence ID" value="NZ_JFDO01000026.1"/>
</dbReference>
<accession>A0A084EJM1</accession>
<reference evidence="3 4" key="1">
    <citation type="submission" date="2014-02" db="EMBL/GenBank/DDBJ databases">
        <title>Genome sequence of Mycoplasma capricolum subsp. capricolum strain 14232.</title>
        <authorList>
            <person name="Sirand-Pugnet P."/>
            <person name="Breton M."/>
            <person name="Dordet-Frisoni E."/>
            <person name="Baranowski E."/>
            <person name="Barre A."/>
            <person name="Couture C."/>
            <person name="Dupuy V."/>
            <person name="Gaurivaud P."/>
            <person name="Jacob D."/>
            <person name="Lemaitre C."/>
            <person name="Manso-Silvan L."/>
            <person name="Nikolski M."/>
            <person name="Nouvel L.-X."/>
            <person name="Poumarat F."/>
            <person name="Tardy F."/>
            <person name="Thebault P."/>
            <person name="Theil S."/>
            <person name="Citti C."/>
            <person name="Thiaucourt F."/>
            <person name="Blanchard A."/>
        </authorList>
    </citation>
    <scope>NUCLEOTIDE SEQUENCE [LARGE SCALE GENOMIC DNA]</scope>
    <source>
        <strain evidence="3 4">14232</strain>
    </source>
</reference>
<feature type="region of interest" description="Disordered" evidence="1">
    <location>
        <begin position="380"/>
        <end position="408"/>
    </location>
</feature>